<keyword evidence="2" id="KW-1185">Reference proteome</keyword>
<comment type="caution">
    <text evidence="1">The sequence shown here is derived from an EMBL/GenBank/DDBJ whole genome shotgun (WGS) entry which is preliminary data.</text>
</comment>
<proteinExistence type="predicted"/>
<evidence type="ECO:0000313" key="2">
    <source>
        <dbReference type="Proteomes" id="UP000886501"/>
    </source>
</evidence>
<keyword evidence="1" id="KW-0378">Hydrolase</keyword>
<accession>A0ACB6ZNX3</accession>
<reference evidence="1" key="2">
    <citation type="journal article" date="2020" name="Nat. Commun.">
        <title>Large-scale genome sequencing of mycorrhizal fungi provides insights into the early evolution of symbiotic traits.</title>
        <authorList>
            <person name="Miyauchi S."/>
            <person name="Kiss E."/>
            <person name="Kuo A."/>
            <person name="Drula E."/>
            <person name="Kohler A."/>
            <person name="Sanchez-Garcia M."/>
            <person name="Morin E."/>
            <person name="Andreopoulos B."/>
            <person name="Barry K.W."/>
            <person name="Bonito G."/>
            <person name="Buee M."/>
            <person name="Carver A."/>
            <person name="Chen C."/>
            <person name="Cichocki N."/>
            <person name="Clum A."/>
            <person name="Culley D."/>
            <person name="Crous P.W."/>
            <person name="Fauchery L."/>
            <person name="Girlanda M."/>
            <person name="Hayes R.D."/>
            <person name="Keri Z."/>
            <person name="LaButti K."/>
            <person name="Lipzen A."/>
            <person name="Lombard V."/>
            <person name="Magnuson J."/>
            <person name="Maillard F."/>
            <person name="Murat C."/>
            <person name="Nolan M."/>
            <person name="Ohm R.A."/>
            <person name="Pangilinan J."/>
            <person name="Pereira M.F."/>
            <person name="Perotto S."/>
            <person name="Peter M."/>
            <person name="Pfister S."/>
            <person name="Riley R."/>
            <person name="Sitrit Y."/>
            <person name="Stielow J.B."/>
            <person name="Szollosi G."/>
            <person name="Zifcakova L."/>
            <person name="Stursova M."/>
            <person name="Spatafora J.W."/>
            <person name="Tedersoo L."/>
            <person name="Vaario L.M."/>
            <person name="Yamada A."/>
            <person name="Yan M."/>
            <person name="Wang P."/>
            <person name="Xu J."/>
            <person name="Bruns T."/>
            <person name="Baldrian P."/>
            <person name="Vilgalys R."/>
            <person name="Dunand C."/>
            <person name="Henrissat B."/>
            <person name="Grigoriev I.V."/>
            <person name="Hibbett D."/>
            <person name="Nagy L.G."/>
            <person name="Martin F.M."/>
        </authorList>
    </citation>
    <scope>NUCLEOTIDE SEQUENCE</scope>
    <source>
        <strain evidence="1">P2</strain>
    </source>
</reference>
<dbReference type="Proteomes" id="UP000886501">
    <property type="component" value="Unassembled WGS sequence"/>
</dbReference>
<reference evidence="1" key="1">
    <citation type="submission" date="2019-10" db="EMBL/GenBank/DDBJ databases">
        <authorList>
            <consortium name="DOE Joint Genome Institute"/>
            <person name="Kuo A."/>
            <person name="Miyauchi S."/>
            <person name="Kiss E."/>
            <person name="Drula E."/>
            <person name="Kohler A."/>
            <person name="Sanchez-Garcia M."/>
            <person name="Andreopoulos B."/>
            <person name="Barry K.W."/>
            <person name="Bonito G."/>
            <person name="Buee M."/>
            <person name="Carver A."/>
            <person name="Chen C."/>
            <person name="Cichocki N."/>
            <person name="Clum A."/>
            <person name="Culley D."/>
            <person name="Crous P.W."/>
            <person name="Fauchery L."/>
            <person name="Girlanda M."/>
            <person name="Hayes R."/>
            <person name="Keri Z."/>
            <person name="Labutti K."/>
            <person name="Lipzen A."/>
            <person name="Lombard V."/>
            <person name="Magnuson J."/>
            <person name="Maillard F."/>
            <person name="Morin E."/>
            <person name="Murat C."/>
            <person name="Nolan M."/>
            <person name="Ohm R."/>
            <person name="Pangilinan J."/>
            <person name="Pereira M."/>
            <person name="Perotto S."/>
            <person name="Peter M."/>
            <person name="Riley R."/>
            <person name="Sitrit Y."/>
            <person name="Stielow B."/>
            <person name="Szollosi G."/>
            <person name="Zifcakova L."/>
            <person name="Stursova M."/>
            <person name="Spatafora J.W."/>
            <person name="Tedersoo L."/>
            <person name="Vaario L.-M."/>
            <person name="Yamada A."/>
            <person name="Yan M."/>
            <person name="Wang P."/>
            <person name="Xu J."/>
            <person name="Bruns T."/>
            <person name="Baldrian P."/>
            <person name="Vilgalys R."/>
            <person name="Henrissat B."/>
            <person name="Grigoriev I.V."/>
            <person name="Hibbett D."/>
            <person name="Nagy L.G."/>
            <person name="Martin F.M."/>
        </authorList>
    </citation>
    <scope>NUCLEOTIDE SEQUENCE</scope>
    <source>
        <strain evidence="1">P2</strain>
    </source>
</reference>
<name>A0ACB6ZNX3_THEGA</name>
<protein>
    <submittedName>
        <fullName evidence="1">P-loop containing nucleoside triphosphate hydrolase protein</fullName>
    </submittedName>
</protein>
<gene>
    <name evidence="1" type="ORF">BDM02DRAFT_3139220</name>
</gene>
<evidence type="ECO:0000313" key="1">
    <source>
        <dbReference type="EMBL" id="KAF9651297.1"/>
    </source>
</evidence>
<dbReference type="EMBL" id="MU117976">
    <property type="protein sequence ID" value="KAF9651297.1"/>
    <property type="molecule type" value="Genomic_DNA"/>
</dbReference>
<sequence>MRRGRGQKTRRGSRHRNYDPHDANTVKHTRLGVWDLYEQVDPDIIRLPGVSEAARRLEVLNDLPYVWRMLKDVASIKSCWLHFLIYYVVELLSSLLPAATLWFSGHYLSIIQTAMERRTVDRELLLYASVGRLSCAFAGHALRYFKSSVEFPLNLEIKKHYSIHIFESMARLDVPTFDDPLVQTRLDTATTSSRNSHSLAWDTITVIIAISTSIVRLASQLSVLMKVIGGQRDGIVFVVMHFGQELFWNNFRTGFDLFYAKAWAATTKDRQYVKLQGLKRAVNDPSHRKEIVAGNLEKFLSHEFRYAYDNTSGLVADFYELLRYKSSQAAPSLSSLLSVSLRELPEALYLLRAAEHPASIPVAIASMRLVQETTSSFTNAFMGFLNESGSIAERFHKVRQLYEIENIPNNVVDGNISFPEGRQTLKSGMSVEFRNVSFKYPGSGNLALRDVSFKINKGQLCVIVGSNGSGKSTVLKLILRLYDPTEGTILINDQDIKTLKLADLRECVSVLFQDYTHFPLSIGDNIALGSPQCVYDSDKIREAARLGGAESFVDGLPEGFGTYLDRPVRDYYSGIPDGTKSLFGRPVNFGAVGRAMGGVRSSDGVHLSGGQMQRLAVSRSFMRSLLSEGQNIGLLLFDEPSAALDPTAEHGMDDRCLLSCSFEFTGFVLDLFVRLRNLRGRKTMIFSSHRFGQLTRPADLILYMSDSEIVEAGTHTELMRRGGEYAGLWNLQAQAFL</sequence>
<organism evidence="1 2">
    <name type="scientific">Thelephora ganbajun</name>
    <name type="common">Ganba fungus</name>
    <dbReference type="NCBI Taxonomy" id="370292"/>
    <lineage>
        <taxon>Eukaryota</taxon>
        <taxon>Fungi</taxon>
        <taxon>Dikarya</taxon>
        <taxon>Basidiomycota</taxon>
        <taxon>Agaricomycotina</taxon>
        <taxon>Agaricomycetes</taxon>
        <taxon>Thelephorales</taxon>
        <taxon>Thelephoraceae</taxon>
        <taxon>Thelephora</taxon>
    </lineage>
</organism>